<evidence type="ECO:0000313" key="4">
    <source>
        <dbReference type="Proteomes" id="UP000030451"/>
    </source>
</evidence>
<dbReference type="EMBL" id="JRWP01000002">
    <property type="protein sequence ID" value="KGY10683.1"/>
    <property type="molecule type" value="Genomic_DNA"/>
</dbReference>
<dbReference type="OrthoDB" id="5829840at2"/>
<proteinExistence type="predicted"/>
<evidence type="ECO:0000313" key="3">
    <source>
        <dbReference type="EMBL" id="KGY10683.1"/>
    </source>
</evidence>
<comment type="caution">
    <text evidence="3">The sequence shown here is derived from an EMBL/GenBank/DDBJ whole genome shotgun (WGS) entry which is preliminary data.</text>
</comment>
<dbReference type="AlphaFoldDB" id="A0A0A5JRU0"/>
<accession>A0A0A5JRU0</accession>
<reference evidence="3 4" key="1">
    <citation type="submission" date="2014-10" db="EMBL/GenBank/DDBJ databases">
        <title>Genome sequencing of Vibrio sinaloensis T08.</title>
        <authorList>
            <person name="Chan K.-G."/>
            <person name="Mohamad N.I."/>
        </authorList>
    </citation>
    <scope>NUCLEOTIDE SEQUENCE [LARGE SCALE GENOMIC DNA]</scope>
    <source>
        <strain evidence="3 4">T08</strain>
    </source>
</reference>
<dbReference type="STRING" id="379097.SE23_10825"/>
<evidence type="ECO:0000256" key="2">
    <source>
        <dbReference type="SAM" id="Phobius"/>
    </source>
</evidence>
<dbReference type="Proteomes" id="UP000030451">
    <property type="component" value="Unassembled WGS sequence"/>
</dbReference>
<name>A0A0A5JRU0_PHOS4</name>
<gene>
    <name evidence="3" type="ORF">NM06_01100</name>
</gene>
<organism evidence="3 4">
    <name type="scientific">Photobacterium sp. (strain ATCC 43367)</name>
    <dbReference type="NCBI Taxonomy" id="379097"/>
    <lineage>
        <taxon>Bacteria</taxon>
        <taxon>Pseudomonadati</taxon>
        <taxon>Pseudomonadota</taxon>
        <taxon>Gammaproteobacteria</taxon>
        <taxon>Vibrionales</taxon>
        <taxon>Vibrionaceae</taxon>
        <taxon>Vibrio</taxon>
        <taxon>Vibrio oreintalis group</taxon>
    </lineage>
</organism>
<dbReference type="RefSeq" id="WP_038187046.1">
    <property type="nucleotide sequence ID" value="NZ_JRWP01000002.1"/>
</dbReference>
<feature type="transmembrane region" description="Helical" evidence="2">
    <location>
        <begin position="47"/>
        <end position="65"/>
    </location>
</feature>
<evidence type="ECO:0000256" key="1">
    <source>
        <dbReference type="SAM" id="MobiDB-lite"/>
    </source>
</evidence>
<keyword evidence="2" id="KW-0812">Transmembrane</keyword>
<sequence length="110" mass="12204">MGLDTPMAISNYLGGLLALLIFYPFALVTLQIAIYSPTKRERITKKFNILCACAAAFLLVMHMQTEVIYGKELLDRYYSTHANERPVVSEEDGSTQAANDGVGLPEMTEK</sequence>
<feature type="region of interest" description="Disordered" evidence="1">
    <location>
        <begin position="85"/>
        <end position="110"/>
    </location>
</feature>
<keyword evidence="2" id="KW-0472">Membrane</keyword>
<protein>
    <submittedName>
        <fullName evidence="3">Membrane protein</fullName>
    </submittedName>
</protein>
<keyword evidence="2" id="KW-1133">Transmembrane helix</keyword>
<feature type="transmembrane region" description="Helical" evidence="2">
    <location>
        <begin position="12"/>
        <end position="35"/>
    </location>
</feature>